<feature type="compositionally biased region" description="Polar residues" evidence="11">
    <location>
        <begin position="1337"/>
        <end position="1348"/>
    </location>
</feature>
<evidence type="ECO:0000313" key="14">
    <source>
        <dbReference type="EMBL" id="QID81599.1"/>
    </source>
</evidence>
<feature type="compositionally biased region" description="Polar residues" evidence="11">
    <location>
        <begin position="1063"/>
        <end position="1078"/>
    </location>
</feature>
<dbReference type="Gene3D" id="3.60.20.10">
    <property type="entry name" value="Glutamine Phosphoribosylpyrophosphate, subunit 1, domain 1"/>
    <property type="match status" value="1"/>
</dbReference>
<dbReference type="Pfam" id="PF01380">
    <property type="entry name" value="SIS"/>
    <property type="match status" value="2"/>
</dbReference>
<feature type="compositionally biased region" description="Polar residues" evidence="11">
    <location>
        <begin position="1123"/>
        <end position="1145"/>
    </location>
</feature>
<dbReference type="InterPro" id="IPR017932">
    <property type="entry name" value="GATase_2_dom"/>
</dbReference>
<evidence type="ECO:0000256" key="2">
    <source>
        <dbReference type="ARBA" id="ARBA00003267"/>
    </source>
</evidence>
<dbReference type="SUPFAM" id="SSF56235">
    <property type="entry name" value="N-terminal nucleophile aminohydrolases (Ntn hydrolases)"/>
    <property type="match status" value="1"/>
</dbReference>
<dbReference type="UniPathway" id="UPA00113">
    <property type="reaction ID" value="UER00528"/>
</dbReference>
<feature type="compositionally biased region" description="Low complexity" evidence="11">
    <location>
        <begin position="1531"/>
        <end position="1540"/>
    </location>
</feature>
<evidence type="ECO:0000256" key="6">
    <source>
        <dbReference type="ARBA" id="ARBA00022679"/>
    </source>
</evidence>
<proteinExistence type="predicted"/>
<feature type="compositionally biased region" description="Polar residues" evidence="11">
    <location>
        <begin position="1277"/>
        <end position="1294"/>
    </location>
</feature>
<dbReference type="EMBL" id="CP048994">
    <property type="protein sequence ID" value="QID81599.1"/>
    <property type="molecule type" value="Genomic_DNA"/>
</dbReference>
<dbReference type="FunFam" id="3.40.50.10490:FF:000001">
    <property type="entry name" value="Glutamine--fructose-6-phosphate aminotransferase [isomerizing]"/>
    <property type="match status" value="1"/>
</dbReference>
<feature type="region of interest" description="Disordered" evidence="11">
    <location>
        <begin position="742"/>
        <end position="886"/>
    </location>
</feature>
<feature type="compositionally biased region" description="Basic and acidic residues" evidence="11">
    <location>
        <begin position="1147"/>
        <end position="1176"/>
    </location>
</feature>
<feature type="domain" description="SIS" evidence="13">
    <location>
        <begin position="385"/>
        <end position="524"/>
    </location>
</feature>
<dbReference type="PROSITE" id="PS51464">
    <property type="entry name" value="SIS"/>
    <property type="match status" value="2"/>
</dbReference>
<dbReference type="Proteomes" id="UP000501346">
    <property type="component" value="Chromosome ScXIII"/>
</dbReference>
<dbReference type="OrthoDB" id="4085524at2759"/>
<dbReference type="Gene3D" id="3.40.50.10490">
    <property type="entry name" value="Glucose-6-phosphate isomerase like protein, domain 1"/>
    <property type="match status" value="2"/>
</dbReference>
<dbReference type="GO" id="GO:0006048">
    <property type="term" value="P:UDP-N-acetylglucosamine biosynthetic process"/>
    <property type="evidence" value="ECO:0007669"/>
    <property type="project" value="UniProtKB-UniPathway"/>
</dbReference>
<evidence type="ECO:0000256" key="8">
    <source>
        <dbReference type="ARBA" id="ARBA00022962"/>
    </source>
</evidence>
<evidence type="ECO:0000256" key="3">
    <source>
        <dbReference type="ARBA" id="ARBA00004775"/>
    </source>
</evidence>
<feature type="compositionally biased region" description="Polar residues" evidence="11">
    <location>
        <begin position="745"/>
        <end position="765"/>
    </location>
</feature>
<feature type="compositionally biased region" description="Basic and acidic residues" evidence="11">
    <location>
        <begin position="1438"/>
        <end position="1452"/>
    </location>
</feature>
<dbReference type="InterPro" id="IPR029055">
    <property type="entry name" value="Ntn_hydrolases_N"/>
</dbReference>
<dbReference type="EC" id="2.6.1.16" evidence="4"/>
<feature type="region of interest" description="Disordered" evidence="11">
    <location>
        <begin position="900"/>
        <end position="1010"/>
    </location>
</feature>
<feature type="domain" description="Glutamine amidotransferase type-2" evidence="12">
    <location>
        <begin position="2"/>
        <end position="321"/>
    </location>
</feature>
<evidence type="ECO:0000256" key="4">
    <source>
        <dbReference type="ARBA" id="ARBA00012916"/>
    </source>
</evidence>
<sequence length="1652" mass="183342">MCGIFGYCNFLIEKTRGEIIDTLIEGLQALEYKEYDSSGISIQGDELKSLNIYKQTGKISSLKEEIDLYNLNKNLPFISHCGIAHTRRATHGGLRRANCHPHNSDPSNEFVVVHNGVITNFANLKALLMAKGYVFKSDTDTECIPKLYKHIYDTSIELGYNLDFHVLTNLVLKELEGSYGLLCTSSHFPDEVVAARKGSPLVIGVKGKTDMDVNFVEVEYLDQEEDYLKLNTQTKSSGNVLAAAPVKYNTCLRKSPPLRSQYLRNSTTSTFNHGSSTETPAENGLPRPMEFYLSSDCASLARYDNDIAHIYDGELHIHCSKIGSEDFSFRTVQKLELELSKIKKGPYDNFMQKEIYEQCETTKNVMRGRVDAFTNRVVLGGLENWLTELRRAKRIIMIASKASFHSCLAARPIFEELMEVPVNVELALDLVDRNCCIFRNDVCIFVSRSGETTDTINALNYCIKKEAVTIGVVNCSGSSISRFTHCGVHTNTGPEKGIATTKSYTSQYIALVMIALWMSEDLVSKIERRKEIIQALTIVPSQIKEVLELEPLIIELCDKKLKQHDTFLLLGRGYQFASALEGASKMKEISYVHSESILTDELGHRVLAVASDNPPIIAFATKDAFSPKIASCIDQIIERKGNPIIICNKGHKIWEQDKQKGNVVTLEVPQTVDCLQGILNVIPLQLISYWLAIKKDIGVDLPRDSAIRSFLKMFRRRTTAPEMEQADPTAVAAAASIGKLFMKKGNQSDNEQRPTYRSASMTNLRKPSAPKKMSDGKGRPGKINSLTQRSSMGKGDSLNSPLTKEPQHKTRSHNRTSSLPNQRGQQSRNSSGLQRQKSKTHQRISYDEAQRTFKDFGGPQARGILTGQHRTENPSGSIPLRTTRKYIPGPNGLVAIEVPVEKPSNANTSKSLRRSNSAHSALNARNGSLLRKKVSQESLHSQPKKTSSLGNTSSTQAKKGQKAVQERNLAKKHPINSNVPLIETQLKLDNSNSSESETVVNSENNLEKPSSLNIEKDDLSKLIHENIELESFIEEKGKEKPLNSDQEDVFISEKTVKGDVQWPKNNRQASTLEKTFNYDNEEKREGNKPVAEHPLPEAEVDDKSVEQLNNISSSGSYSAQGSVENSKPENGNKNLENDTTSSPTQDLDEKSRSIEEKDTLEGTESSKKVEKPDNCCEKISGANTSSKKGNVGDTKDEFFDTVEESDQKTSKSNSSKNTDHPNQTEPTPSLAQYLRTSNTYLSRKNQSKQAEQEKFHKPEAPMVPVTKVVTPIKSALKKSSGSPNHDSSMYSDNSPANGAYLSLTTAENTRLNAQMTMSDSVSRRASVKRSSIKRPQSVGQFRSIRSNSPSPPEKINNKRHSAIPLGTPEKGKPKRNSVMASLSKNSQQIQEPASVYESNGPNKPKNQINKNIKRGSQIAQNNKPSTKDMNSILYPKEPPPRKSSFEKTRSNESHLGFKKLSLRNGNFEEALSESYNGQASQNSTNVNRTDTAQEFFKYLGHSSRFADSDSEDESQFFNQGPSKYNTETEGNKTSGNKNSNGGNGAFSLFKSKSKQKENNVVSPGVSSPNHTTTDPAITSKKVDKKFSGLSLRAASEAEPAKNSNPSMTNRLRFSSNPENGENRLPQAQEVSVTKEKKGSFGKKLKKIFGRKK</sequence>
<feature type="compositionally biased region" description="Basic and acidic residues" evidence="11">
    <location>
        <begin position="1250"/>
        <end position="1259"/>
    </location>
</feature>
<feature type="compositionally biased region" description="Polar residues" evidence="11">
    <location>
        <begin position="784"/>
        <end position="802"/>
    </location>
</feature>
<dbReference type="Pfam" id="PF13522">
    <property type="entry name" value="GATase_6"/>
    <property type="match status" value="1"/>
</dbReference>
<evidence type="ECO:0000256" key="11">
    <source>
        <dbReference type="SAM" id="MobiDB-lite"/>
    </source>
</evidence>
<comment type="catalytic activity">
    <reaction evidence="1">
        <text>D-fructose 6-phosphate + L-glutamine = D-glucosamine 6-phosphate + L-glutamate</text>
        <dbReference type="Rhea" id="RHEA:13237"/>
        <dbReference type="ChEBI" id="CHEBI:29985"/>
        <dbReference type="ChEBI" id="CHEBI:58359"/>
        <dbReference type="ChEBI" id="CHEBI:58725"/>
        <dbReference type="ChEBI" id="CHEBI:61527"/>
        <dbReference type="EC" id="2.6.1.16"/>
    </reaction>
</comment>
<feature type="compositionally biased region" description="Polar residues" evidence="11">
    <location>
        <begin position="1515"/>
        <end position="1528"/>
    </location>
</feature>
<feature type="compositionally biased region" description="Polar residues" evidence="11">
    <location>
        <begin position="815"/>
        <end position="835"/>
    </location>
</feature>
<feature type="region of interest" description="Disordered" evidence="11">
    <location>
        <begin position="266"/>
        <end position="286"/>
    </location>
</feature>
<dbReference type="CDD" id="cd05009">
    <property type="entry name" value="SIS_GlmS_GlmD_2"/>
    <property type="match status" value="1"/>
</dbReference>
<dbReference type="InterPro" id="IPR046348">
    <property type="entry name" value="SIS_dom_sf"/>
</dbReference>
<feature type="region of interest" description="Disordered" evidence="11">
    <location>
        <begin position="1313"/>
        <end position="1452"/>
    </location>
</feature>
<gene>
    <name evidence="14" type="ORF">GRS66_003987</name>
</gene>
<dbReference type="GO" id="GO:0006031">
    <property type="term" value="P:chitin biosynthetic process"/>
    <property type="evidence" value="ECO:0007669"/>
    <property type="project" value="UniProtKB-ARBA"/>
</dbReference>
<keyword evidence="6" id="KW-0808">Transferase</keyword>
<feature type="compositionally biased region" description="Polar residues" evidence="11">
    <location>
        <begin position="1378"/>
        <end position="1400"/>
    </location>
</feature>
<feature type="compositionally biased region" description="Polar residues" evidence="11">
    <location>
        <begin position="1220"/>
        <end position="1249"/>
    </location>
</feature>
<dbReference type="GO" id="GO:0097367">
    <property type="term" value="F:carbohydrate derivative binding"/>
    <property type="evidence" value="ECO:0007669"/>
    <property type="project" value="InterPro"/>
</dbReference>
<feature type="compositionally biased region" description="Basic and acidic residues" evidence="11">
    <location>
        <begin position="1080"/>
        <end position="1105"/>
    </location>
</feature>
<feature type="region of interest" description="Disordered" evidence="11">
    <location>
        <begin position="1504"/>
        <end position="1652"/>
    </location>
</feature>
<feature type="region of interest" description="Disordered" evidence="11">
    <location>
        <begin position="1056"/>
        <end position="1294"/>
    </location>
</feature>
<dbReference type="InterPro" id="IPR035466">
    <property type="entry name" value="GlmS/AgaS_SIS"/>
</dbReference>
<feature type="compositionally biased region" description="Polar residues" evidence="11">
    <location>
        <begin position="1601"/>
        <end position="1619"/>
    </location>
</feature>
<name>A0A6C1DXX6_SACPS</name>
<evidence type="ECO:0000259" key="12">
    <source>
        <dbReference type="PROSITE" id="PS51278"/>
    </source>
</evidence>
<dbReference type="GO" id="GO:0006002">
    <property type="term" value="P:fructose 6-phosphate metabolic process"/>
    <property type="evidence" value="ECO:0007669"/>
    <property type="project" value="TreeGrafter"/>
</dbReference>
<protein>
    <recommendedName>
        <fullName evidence="4">glutamine--fructose-6-phosphate transaminase (isomerizing)</fullName>
        <ecNumber evidence="4">2.6.1.16</ecNumber>
    </recommendedName>
    <alternativeName>
        <fullName evidence="10">D-fructose-6-phosphate amidotransferase</fullName>
    </alternativeName>
    <alternativeName>
        <fullName evidence="9">Hexosephosphate aminotransferase</fullName>
    </alternativeName>
</protein>
<dbReference type="SUPFAM" id="SSF53697">
    <property type="entry name" value="SIS domain"/>
    <property type="match status" value="1"/>
</dbReference>
<evidence type="ECO:0000256" key="7">
    <source>
        <dbReference type="ARBA" id="ARBA00022737"/>
    </source>
</evidence>
<organism evidence="14 15">
    <name type="scientific">Saccharomyces pastorianus</name>
    <name type="common">Lager yeast</name>
    <name type="synonym">Saccharomyces cerevisiae x Saccharomyces eubayanus</name>
    <dbReference type="NCBI Taxonomy" id="27292"/>
    <lineage>
        <taxon>Eukaryota</taxon>
        <taxon>Fungi</taxon>
        <taxon>Dikarya</taxon>
        <taxon>Ascomycota</taxon>
        <taxon>Saccharomycotina</taxon>
        <taxon>Saccharomycetes</taxon>
        <taxon>Saccharomycetales</taxon>
        <taxon>Saccharomycetaceae</taxon>
        <taxon>Saccharomyces</taxon>
    </lineage>
</organism>
<evidence type="ECO:0000256" key="5">
    <source>
        <dbReference type="ARBA" id="ARBA00022576"/>
    </source>
</evidence>
<keyword evidence="15" id="KW-1185">Reference proteome</keyword>
<comment type="pathway">
    <text evidence="3">Nucleotide-sugar biosynthesis; UDP-N-acetyl-alpha-D-glucosamine biosynthesis; alpha-D-glucosamine 6-phosphate from D-fructose 6-phosphate: step 1/1.</text>
</comment>
<keyword evidence="7" id="KW-0677">Repeat</keyword>
<evidence type="ECO:0000313" key="15">
    <source>
        <dbReference type="Proteomes" id="UP000501346"/>
    </source>
</evidence>
<dbReference type="CDD" id="cd00714">
    <property type="entry name" value="GFAT"/>
    <property type="match status" value="1"/>
</dbReference>
<dbReference type="GO" id="GO:0006487">
    <property type="term" value="P:protein N-linked glycosylation"/>
    <property type="evidence" value="ECO:0007669"/>
    <property type="project" value="TreeGrafter"/>
</dbReference>
<evidence type="ECO:0000259" key="13">
    <source>
        <dbReference type="PROSITE" id="PS51464"/>
    </source>
</evidence>
<dbReference type="InterPro" id="IPR047084">
    <property type="entry name" value="GFAT_N"/>
</dbReference>
<feature type="compositionally biased region" description="Low complexity" evidence="11">
    <location>
        <begin position="1401"/>
        <end position="1410"/>
    </location>
</feature>
<evidence type="ECO:0000256" key="1">
    <source>
        <dbReference type="ARBA" id="ARBA00001031"/>
    </source>
</evidence>
<accession>A0A6C1DXX6</accession>
<dbReference type="FunFam" id="3.40.50.10490:FF:000002">
    <property type="entry name" value="Glutamine--fructose-6-phosphate aminotransferase [isomerizing]"/>
    <property type="match status" value="1"/>
</dbReference>
<dbReference type="PANTHER" id="PTHR10937">
    <property type="entry name" value="GLUCOSAMINE--FRUCTOSE-6-PHOSPHATE AMINOTRANSFERASE, ISOMERIZING"/>
    <property type="match status" value="1"/>
</dbReference>
<dbReference type="GO" id="GO:0004360">
    <property type="term" value="F:glutamine-fructose-6-phosphate transaminase (isomerizing) activity"/>
    <property type="evidence" value="ECO:0007669"/>
    <property type="project" value="UniProtKB-EC"/>
</dbReference>
<keyword evidence="5" id="KW-0032">Aminotransferase</keyword>
<feature type="compositionally biased region" description="Polar residues" evidence="11">
    <location>
        <begin position="936"/>
        <end position="958"/>
    </location>
</feature>
<feature type="compositionally biased region" description="Polar residues" evidence="11">
    <location>
        <begin position="1558"/>
        <end position="1576"/>
    </location>
</feature>
<feature type="compositionally biased region" description="Low complexity" evidence="11">
    <location>
        <begin position="990"/>
        <end position="1004"/>
    </location>
</feature>
<keyword evidence="8" id="KW-0315">Glutamine amidotransferase</keyword>
<evidence type="ECO:0000256" key="9">
    <source>
        <dbReference type="ARBA" id="ARBA00029805"/>
    </source>
</evidence>
<feature type="compositionally biased region" description="Basic and acidic residues" evidence="11">
    <location>
        <begin position="844"/>
        <end position="854"/>
    </location>
</feature>
<feature type="domain" description="SIS" evidence="13">
    <location>
        <begin position="557"/>
        <end position="702"/>
    </location>
</feature>
<feature type="compositionally biased region" description="Polar residues" evidence="11">
    <location>
        <begin position="904"/>
        <end position="926"/>
    </location>
</feature>
<evidence type="ECO:0000256" key="10">
    <source>
        <dbReference type="ARBA" id="ARBA00033302"/>
    </source>
</evidence>
<comment type="function">
    <text evidence="2">Involved in amino sugar synthesis (formation of chitin, supplies the amino sugars of asparagine-linked oligosaccharides of glycoproteins).</text>
</comment>
<dbReference type="InterPro" id="IPR001347">
    <property type="entry name" value="SIS_dom"/>
</dbReference>
<feature type="compositionally biased region" description="Low complexity" evidence="11">
    <location>
        <begin position="1112"/>
        <end position="1122"/>
    </location>
</feature>
<reference evidence="14 15" key="1">
    <citation type="journal article" date="2019" name="BMC Genomics">
        <title>Chromosome level assembly and comparative genome analysis confirm lager-brewing yeasts originated from a single hybridization.</title>
        <authorList>
            <person name="Salazar A.N."/>
            <person name="Gorter de Vries A.R."/>
            <person name="van den Broek M."/>
            <person name="Brouwers N."/>
            <person name="de la Torre Cortes P."/>
            <person name="Kuijpers N.G.A."/>
            <person name="Daran J.G."/>
            <person name="Abeel T."/>
        </authorList>
    </citation>
    <scope>NUCLEOTIDE SEQUENCE [LARGE SCALE GENOMIC DNA]</scope>
    <source>
        <strain evidence="14 15">CBS 1483</strain>
    </source>
</reference>
<dbReference type="InterPro" id="IPR035490">
    <property type="entry name" value="GlmS/FrlB_SIS"/>
</dbReference>
<dbReference type="CDD" id="cd05008">
    <property type="entry name" value="SIS_GlmS_GlmD_1"/>
    <property type="match status" value="1"/>
</dbReference>
<feature type="compositionally biased region" description="Polar residues" evidence="11">
    <location>
        <begin position="266"/>
        <end position="280"/>
    </location>
</feature>
<feature type="compositionally biased region" description="Basic residues" evidence="11">
    <location>
        <begin position="1639"/>
        <end position="1652"/>
    </location>
</feature>
<dbReference type="PROSITE" id="PS51278">
    <property type="entry name" value="GATASE_TYPE_2"/>
    <property type="match status" value="1"/>
</dbReference>
<dbReference type="PANTHER" id="PTHR10937:SF0">
    <property type="entry name" value="GLUTAMINE--FRUCTOSE-6-PHOSPHATE TRANSAMINASE (ISOMERIZING)"/>
    <property type="match status" value="1"/>
</dbReference>
<feature type="compositionally biased region" description="Polar residues" evidence="11">
    <location>
        <begin position="1417"/>
        <end position="1429"/>
    </location>
</feature>